<organism evidence="2 3">
    <name type="scientific">Pectobacterium aroidearum</name>
    <dbReference type="NCBI Taxonomy" id="1201031"/>
    <lineage>
        <taxon>Bacteria</taxon>
        <taxon>Pseudomonadati</taxon>
        <taxon>Pseudomonadota</taxon>
        <taxon>Gammaproteobacteria</taxon>
        <taxon>Enterobacterales</taxon>
        <taxon>Pectobacteriaceae</taxon>
        <taxon>Pectobacterium</taxon>
    </lineage>
</organism>
<comment type="caution">
    <text evidence="2">The sequence shown here is derived from an EMBL/GenBank/DDBJ whole genome shotgun (WGS) entry which is preliminary data.</text>
</comment>
<keyword evidence="1" id="KW-1133">Transmembrane helix</keyword>
<feature type="transmembrane region" description="Helical" evidence="1">
    <location>
        <begin position="21"/>
        <end position="38"/>
    </location>
</feature>
<protein>
    <recommendedName>
        <fullName evidence="4">DUF4760 domain-containing protein</fullName>
    </recommendedName>
</protein>
<sequence length="172" mass="19318">MADPVTVATTAVEGGWTARDWLYLSGVIISSISAVIAFRSARSNLKRDLISQGDSEIKIFELIAKHESDLVNFNVGLLKNKEPQDENYSLHPADNMKLNFLTESVLNSYDIACQRYLDGKVDKGRFKKTYSERIKKICSNALYQPLISANKLHYSALDKVNIEMNDPESSVK</sequence>
<keyword evidence="1" id="KW-0812">Transmembrane</keyword>
<dbReference type="EMBL" id="JACERK010000004">
    <property type="protein sequence ID" value="MBA5232697.1"/>
    <property type="molecule type" value="Genomic_DNA"/>
</dbReference>
<evidence type="ECO:0000256" key="1">
    <source>
        <dbReference type="SAM" id="Phobius"/>
    </source>
</evidence>
<gene>
    <name evidence="2" type="ORF">H2Y56_11305</name>
</gene>
<dbReference type="RefSeq" id="WP_181829549.1">
    <property type="nucleotide sequence ID" value="NZ_CP104757.1"/>
</dbReference>
<reference evidence="2 3" key="1">
    <citation type="submission" date="2020-07" db="EMBL/GenBank/DDBJ databases">
        <title>Characterization of Pectobacterium aroidearum strains causing soft rot on Amorphophallus konjac.</title>
        <authorList>
            <person name="Xie H."/>
        </authorList>
    </citation>
    <scope>NUCLEOTIDE SEQUENCE [LARGE SCALE GENOMIC DNA]</scope>
    <source>
        <strain evidence="2 3">MY10</strain>
    </source>
</reference>
<evidence type="ECO:0000313" key="3">
    <source>
        <dbReference type="Proteomes" id="UP000530038"/>
    </source>
</evidence>
<accession>A0ABR5ZDV1</accession>
<dbReference type="Proteomes" id="UP000530038">
    <property type="component" value="Unassembled WGS sequence"/>
</dbReference>
<name>A0ABR5ZDV1_9GAMM</name>
<keyword evidence="1" id="KW-0472">Membrane</keyword>
<evidence type="ECO:0008006" key="4">
    <source>
        <dbReference type="Google" id="ProtNLM"/>
    </source>
</evidence>
<keyword evidence="3" id="KW-1185">Reference proteome</keyword>
<evidence type="ECO:0000313" key="2">
    <source>
        <dbReference type="EMBL" id="MBA5232697.1"/>
    </source>
</evidence>
<proteinExistence type="predicted"/>